<evidence type="ECO:0000256" key="9">
    <source>
        <dbReference type="ARBA" id="ARBA00023211"/>
    </source>
</evidence>
<dbReference type="GO" id="GO:0046872">
    <property type="term" value="F:metal ion binding"/>
    <property type="evidence" value="ECO:0007669"/>
    <property type="project" value="UniProtKB-KW"/>
</dbReference>
<feature type="domain" description="Calcineurin-like phosphoesterase" evidence="11">
    <location>
        <begin position="83"/>
        <end position="322"/>
    </location>
</feature>
<keyword evidence="5" id="KW-0479">Metal-binding</keyword>
<dbReference type="Gene3D" id="3.60.21.10">
    <property type="match status" value="1"/>
</dbReference>
<evidence type="ECO:0000256" key="8">
    <source>
        <dbReference type="ARBA" id="ARBA00023136"/>
    </source>
</evidence>
<organism evidence="12 16">
    <name type="scientific">Biomphalaria glabrata</name>
    <name type="common">Bloodfluke planorb</name>
    <name type="synonym">Freshwater snail</name>
    <dbReference type="NCBI Taxonomy" id="6526"/>
    <lineage>
        <taxon>Eukaryota</taxon>
        <taxon>Metazoa</taxon>
        <taxon>Spiralia</taxon>
        <taxon>Lophotrochozoa</taxon>
        <taxon>Mollusca</taxon>
        <taxon>Gastropoda</taxon>
        <taxon>Heterobranchia</taxon>
        <taxon>Euthyneura</taxon>
        <taxon>Panpulmonata</taxon>
        <taxon>Hygrophila</taxon>
        <taxon>Lymnaeoidea</taxon>
        <taxon>Planorbidae</taxon>
        <taxon>Biomphalaria</taxon>
    </lineage>
</organism>
<dbReference type="PANTHER" id="PTHR13315:SF0">
    <property type="entry name" value="METALLOPHOSPHOESTERASE 1"/>
    <property type="match status" value="1"/>
</dbReference>
<evidence type="ECO:0000259" key="11">
    <source>
        <dbReference type="Pfam" id="PF00149"/>
    </source>
</evidence>
<dbReference type="PANTHER" id="PTHR13315">
    <property type="entry name" value="METALLO PHOSPHOESTERASE RELATED"/>
    <property type="match status" value="1"/>
</dbReference>
<dbReference type="GO" id="GO:0006506">
    <property type="term" value="P:GPI anchor biosynthetic process"/>
    <property type="evidence" value="ECO:0007669"/>
    <property type="project" value="InterPro"/>
</dbReference>
<protein>
    <submittedName>
        <fullName evidence="13 14">Metallophosphoesterase 1-like</fullName>
    </submittedName>
</protein>
<keyword evidence="12" id="KW-1185">Reference proteome</keyword>
<evidence type="ECO:0000256" key="3">
    <source>
        <dbReference type="ARBA" id="ARBA00008895"/>
    </source>
</evidence>
<dbReference type="GO" id="GO:0016020">
    <property type="term" value="C:membrane"/>
    <property type="evidence" value="ECO:0007669"/>
    <property type="project" value="UniProtKB-SubCell"/>
</dbReference>
<keyword evidence="6" id="KW-0378">Hydrolase</keyword>
<evidence type="ECO:0000256" key="10">
    <source>
        <dbReference type="SAM" id="Phobius"/>
    </source>
</evidence>
<evidence type="ECO:0000313" key="12">
    <source>
        <dbReference type="Proteomes" id="UP001165740"/>
    </source>
</evidence>
<evidence type="ECO:0000256" key="5">
    <source>
        <dbReference type="ARBA" id="ARBA00022723"/>
    </source>
</evidence>
<evidence type="ECO:0000256" key="2">
    <source>
        <dbReference type="ARBA" id="ARBA00004141"/>
    </source>
</evidence>
<evidence type="ECO:0000256" key="1">
    <source>
        <dbReference type="ARBA" id="ARBA00001936"/>
    </source>
</evidence>
<dbReference type="RefSeq" id="XP_055891110.1">
    <property type="nucleotide sequence ID" value="XM_056035135.1"/>
</dbReference>
<proteinExistence type="inferred from homology"/>
<keyword evidence="9" id="KW-0464">Manganese</keyword>
<sequence length="402" mass="46528">MSNNAAPHARFISNNMIPLYHAGEAWKKIIVASLSSKILRSILILLLFFIYCEVIHYIVVLLQCTWPSVTHETYSSLEETPDLKVLVIADTHLLGFRHGHWFDKLRREWQMRQAFQTSMLIHKPDVVFVLGDLLDEGKWCGDEEFNYHVTRFKSMFAVPEGTELHVVSGNHDEGFHEMITEHKHQRFERAFDSPSVRMVDIQGNTFVLINSMAMEGDHCTMCVQAERKVKEISYELALRQKCEKHKDDSCKSVRKPYSRPIILQHFPMYRKSDSQCNTEDSAPADEKDIPFQPRYDSLDQRSSKLLFSSLEPRLVISAHTHHGCYIVHSNNIPEWSVSSFSWRNRNNPTLLMLRVNSVNHTAFQCFLPKESTVINIYILAGVLAGISLLWPSISYKYRPKIC</sequence>
<dbReference type="InterPro" id="IPR033308">
    <property type="entry name" value="PGAP5/Cdc1/Ted1"/>
</dbReference>
<evidence type="ECO:0000256" key="7">
    <source>
        <dbReference type="ARBA" id="ARBA00022989"/>
    </source>
</evidence>
<comment type="subcellular location">
    <subcellularLocation>
        <location evidence="2">Membrane</location>
        <topology evidence="2">Multi-pass membrane protein</topology>
    </subcellularLocation>
</comment>
<dbReference type="RefSeq" id="XP_055891111.1">
    <property type="nucleotide sequence ID" value="XM_056035136.1"/>
</dbReference>
<dbReference type="OMA" id="LHCMKYP"/>
<evidence type="ECO:0000313" key="16">
    <source>
        <dbReference type="RefSeq" id="XP_055891111.1"/>
    </source>
</evidence>
<feature type="transmembrane region" description="Helical" evidence="10">
    <location>
        <begin position="42"/>
        <end position="62"/>
    </location>
</feature>
<dbReference type="InterPro" id="IPR004843">
    <property type="entry name" value="Calcineurin-like_PHP"/>
</dbReference>
<dbReference type="GeneID" id="106079176"/>
<name>A0A9W3AV63_BIOGL</name>
<comment type="similarity">
    <text evidence="3">Belongs to the metallophosphoesterase superfamily. MPPE1 family.</text>
</comment>
<dbReference type="Proteomes" id="UP001165740">
    <property type="component" value="Chromosome 7"/>
</dbReference>
<dbReference type="Pfam" id="PF00149">
    <property type="entry name" value="Metallophos"/>
    <property type="match status" value="1"/>
</dbReference>
<feature type="transmembrane region" description="Helical" evidence="10">
    <location>
        <begin position="374"/>
        <end position="393"/>
    </location>
</feature>
<gene>
    <name evidence="13 14 15 16" type="primary">LOC106079176</name>
</gene>
<dbReference type="OrthoDB" id="9984693at2759"/>
<dbReference type="AlphaFoldDB" id="A0A9W3AV63"/>
<dbReference type="SUPFAM" id="SSF56300">
    <property type="entry name" value="Metallo-dependent phosphatases"/>
    <property type="match status" value="1"/>
</dbReference>
<keyword evidence="4 10" id="KW-0812">Transmembrane</keyword>
<evidence type="ECO:0000256" key="4">
    <source>
        <dbReference type="ARBA" id="ARBA00022692"/>
    </source>
</evidence>
<reference evidence="13 14" key="1">
    <citation type="submission" date="2025-04" db="UniProtKB">
        <authorList>
            <consortium name="RefSeq"/>
        </authorList>
    </citation>
    <scope>IDENTIFICATION</scope>
</reference>
<evidence type="ECO:0000313" key="15">
    <source>
        <dbReference type="RefSeq" id="XP_055891110.1"/>
    </source>
</evidence>
<dbReference type="GO" id="GO:0016787">
    <property type="term" value="F:hydrolase activity"/>
    <property type="evidence" value="ECO:0007669"/>
    <property type="project" value="UniProtKB-KW"/>
</dbReference>
<accession>A0A9W3AV63</accession>
<evidence type="ECO:0000313" key="13">
    <source>
        <dbReference type="RefSeq" id="XP_055891108.1"/>
    </source>
</evidence>
<comment type="cofactor">
    <cofactor evidence="1">
        <name>Mn(2+)</name>
        <dbReference type="ChEBI" id="CHEBI:29035"/>
    </cofactor>
</comment>
<keyword evidence="8 10" id="KW-0472">Membrane</keyword>
<keyword evidence="7 10" id="KW-1133">Transmembrane helix</keyword>
<dbReference type="RefSeq" id="XP_055891108.1">
    <property type="nucleotide sequence ID" value="XM_056035133.1"/>
</dbReference>
<dbReference type="InterPro" id="IPR029052">
    <property type="entry name" value="Metallo-depent_PP-like"/>
</dbReference>
<evidence type="ECO:0000313" key="14">
    <source>
        <dbReference type="RefSeq" id="XP_055891109.1"/>
    </source>
</evidence>
<evidence type="ECO:0000256" key="6">
    <source>
        <dbReference type="ARBA" id="ARBA00022801"/>
    </source>
</evidence>
<dbReference type="RefSeq" id="XP_055891109.1">
    <property type="nucleotide sequence ID" value="XM_056035134.1"/>
</dbReference>